<evidence type="ECO:0000259" key="1">
    <source>
        <dbReference type="Pfam" id="PF07862"/>
    </source>
</evidence>
<reference evidence="2 3" key="1">
    <citation type="submission" date="2023-12" db="EMBL/GenBank/DDBJ databases">
        <title>Baltic Sea Cyanobacteria.</title>
        <authorList>
            <person name="Delbaje E."/>
            <person name="Fewer D.P."/>
            <person name="Shishido T.K."/>
        </authorList>
    </citation>
    <scope>NUCLEOTIDE SEQUENCE [LARGE SCALE GENOMIC DNA]</scope>
    <source>
        <strain evidence="2 3">UHCC 0139</strain>
    </source>
</reference>
<accession>A0ABU5RNW2</accession>
<dbReference type="InterPro" id="IPR022516">
    <property type="entry name" value="CHP03798_Ocin"/>
</dbReference>
<dbReference type="Pfam" id="PF07862">
    <property type="entry name" value="Nif11"/>
    <property type="match status" value="1"/>
</dbReference>
<proteinExistence type="predicted"/>
<dbReference type="RefSeq" id="WP_323303902.1">
    <property type="nucleotide sequence ID" value="NZ_JAYGHX010000001.1"/>
</dbReference>
<protein>
    <submittedName>
        <fullName evidence="2">Nif11-like leader peptide family natural product</fullName>
    </submittedName>
</protein>
<comment type="caution">
    <text evidence="2">The sequence shown here is derived from an EMBL/GenBank/DDBJ whole genome shotgun (WGS) entry which is preliminary data.</text>
</comment>
<dbReference type="Proteomes" id="UP001304461">
    <property type="component" value="Unassembled WGS sequence"/>
</dbReference>
<evidence type="ECO:0000313" key="2">
    <source>
        <dbReference type="EMBL" id="MEA5389766.1"/>
    </source>
</evidence>
<name>A0ABU5RNW2_9CYAN</name>
<organism evidence="2 3">
    <name type="scientific">Cyanobium gracile UHCC 0139</name>
    <dbReference type="NCBI Taxonomy" id="3110308"/>
    <lineage>
        <taxon>Bacteria</taxon>
        <taxon>Bacillati</taxon>
        <taxon>Cyanobacteriota</taxon>
        <taxon>Cyanophyceae</taxon>
        <taxon>Synechococcales</taxon>
        <taxon>Prochlorococcaceae</taxon>
        <taxon>Cyanobium</taxon>
    </lineage>
</organism>
<dbReference type="NCBIfam" id="TIGR03798">
    <property type="entry name" value="leader_Nif11"/>
    <property type="match status" value="1"/>
</dbReference>
<dbReference type="EMBL" id="JAYGHX010000001">
    <property type="protein sequence ID" value="MEA5389766.1"/>
    <property type="molecule type" value="Genomic_DNA"/>
</dbReference>
<dbReference type="InterPro" id="IPR012903">
    <property type="entry name" value="Nif11"/>
</dbReference>
<sequence length="84" mass="8870">MTLTALQAFVSNVAADGQLREKLHAASGLDDIVELASRHGHDFSKSTLLKAHAAAVASAPDHRLEAINSWGDALMEAFGASDRD</sequence>
<feature type="domain" description="Nif11" evidence="1">
    <location>
        <begin position="1"/>
        <end position="45"/>
    </location>
</feature>
<gene>
    <name evidence="2" type="ORF">VB738_00700</name>
</gene>
<keyword evidence="3" id="KW-1185">Reference proteome</keyword>
<evidence type="ECO:0000313" key="3">
    <source>
        <dbReference type="Proteomes" id="UP001304461"/>
    </source>
</evidence>